<comment type="caution">
    <text evidence="1">The sequence shown here is derived from an EMBL/GenBank/DDBJ whole genome shotgun (WGS) entry which is preliminary data.</text>
</comment>
<proteinExistence type="predicted"/>
<sequence length="109" mass="12148">MSNKTAKTTTTISSIDEAKEEDKAKIAPTHSVLPLLEPPSEFEAKYYYYTLGSHPRLVGRTSSGTTPWWRLVKNDEETKVLEIEAARWGPATGLDTATSYGRVDKHAIH</sequence>
<organism evidence="1 2">
    <name type="scientific">Sporothrix stenoceras</name>
    <dbReference type="NCBI Taxonomy" id="5173"/>
    <lineage>
        <taxon>Eukaryota</taxon>
        <taxon>Fungi</taxon>
        <taxon>Dikarya</taxon>
        <taxon>Ascomycota</taxon>
        <taxon>Pezizomycotina</taxon>
        <taxon>Sordariomycetes</taxon>
        <taxon>Sordariomycetidae</taxon>
        <taxon>Ophiostomatales</taxon>
        <taxon>Ophiostomataceae</taxon>
        <taxon>Sporothrix</taxon>
    </lineage>
</organism>
<keyword evidence="2" id="KW-1185">Reference proteome</keyword>
<reference evidence="1 2" key="1">
    <citation type="journal article" date="2024" name="IMA Fungus">
        <title>IMA Genome - F19 : A genome assembly and annotation guide to empower mycologists, including annotated draft genome sequences of Ceratocystis pirilliformis, Diaporthe australafricana, Fusarium ophioides, Paecilomyces lecythidis, and Sporothrix stenoceras.</title>
        <authorList>
            <person name="Aylward J."/>
            <person name="Wilson A.M."/>
            <person name="Visagie C.M."/>
            <person name="Spraker J."/>
            <person name="Barnes I."/>
            <person name="Buitendag C."/>
            <person name="Ceriani C."/>
            <person name="Del Mar Angel L."/>
            <person name="du Plessis D."/>
            <person name="Fuchs T."/>
            <person name="Gasser K."/>
            <person name="Kramer D."/>
            <person name="Li W."/>
            <person name="Munsamy K."/>
            <person name="Piso A."/>
            <person name="Price J.L."/>
            <person name="Sonnekus B."/>
            <person name="Thomas C."/>
            <person name="van der Nest A."/>
            <person name="van Dijk A."/>
            <person name="van Heerden A."/>
            <person name="van Vuuren N."/>
            <person name="Yilmaz N."/>
            <person name="Duong T.A."/>
            <person name="van der Merwe N.A."/>
            <person name="Wingfield M.J."/>
            <person name="Wingfield B.D."/>
        </authorList>
    </citation>
    <scope>NUCLEOTIDE SEQUENCE [LARGE SCALE GENOMIC DNA]</scope>
    <source>
        <strain evidence="1 2">CMW 5346</strain>
    </source>
</reference>
<accession>A0ABR3YS92</accession>
<dbReference type="EMBL" id="JAWCUI010000055">
    <property type="protein sequence ID" value="KAL1891181.1"/>
    <property type="molecule type" value="Genomic_DNA"/>
</dbReference>
<protein>
    <submittedName>
        <fullName evidence="1">Uncharacterized protein</fullName>
    </submittedName>
</protein>
<name>A0ABR3YS92_9PEZI</name>
<evidence type="ECO:0000313" key="1">
    <source>
        <dbReference type="EMBL" id="KAL1891181.1"/>
    </source>
</evidence>
<evidence type="ECO:0000313" key="2">
    <source>
        <dbReference type="Proteomes" id="UP001583186"/>
    </source>
</evidence>
<dbReference type="Proteomes" id="UP001583186">
    <property type="component" value="Unassembled WGS sequence"/>
</dbReference>
<gene>
    <name evidence="1" type="ORF">Sste5346_007814</name>
</gene>